<comment type="caution">
    <text evidence="2">The sequence shown here is derived from an EMBL/GenBank/DDBJ whole genome shotgun (WGS) entry which is preliminary data.</text>
</comment>
<sequence>MNTRGLSRQRLIRPAHRPGTATDGGEVQRDRTAKQYPKKISATAETGDPTRSFQMLFQYEEAARYRSQELRDEAERVRFAKEASRLRRQGERGARRARRGLAGLFLN</sequence>
<gene>
    <name evidence="2" type="ORF">GCM10009839_35990</name>
</gene>
<evidence type="ECO:0000256" key="1">
    <source>
        <dbReference type="SAM" id="MobiDB-lite"/>
    </source>
</evidence>
<evidence type="ECO:0000313" key="3">
    <source>
        <dbReference type="Proteomes" id="UP001500751"/>
    </source>
</evidence>
<dbReference type="EMBL" id="BAAAQN010000019">
    <property type="protein sequence ID" value="GAA2032598.1"/>
    <property type="molecule type" value="Genomic_DNA"/>
</dbReference>
<dbReference type="Proteomes" id="UP001500751">
    <property type="component" value="Unassembled WGS sequence"/>
</dbReference>
<feature type="compositionally biased region" description="Basic and acidic residues" evidence="1">
    <location>
        <begin position="85"/>
        <end position="94"/>
    </location>
</feature>
<keyword evidence="3" id="KW-1185">Reference proteome</keyword>
<accession>A0ABP5FVK0</accession>
<reference evidence="3" key="1">
    <citation type="journal article" date="2019" name="Int. J. Syst. Evol. Microbiol.">
        <title>The Global Catalogue of Microorganisms (GCM) 10K type strain sequencing project: providing services to taxonomists for standard genome sequencing and annotation.</title>
        <authorList>
            <consortium name="The Broad Institute Genomics Platform"/>
            <consortium name="The Broad Institute Genome Sequencing Center for Infectious Disease"/>
            <person name="Wu L."/>
            <person name="Ma J."/>
        </authorList>
    </citation>
    <scope>NUCLEOTIDE SEQUENCE [LARGE SCALE GENOMIC DNA]</scope>
    <source>
        <strain evidence="3">JCM 16014</strain>
    </source>
</reference>
<organism evidence="2 3">
    <name type="scientific">Catenulispora yoronensis</name>
    <dbReference type="NCBI Taxonomy" id="450799"/>
    <lineage>
        <taxon>Bacteria</taxon>
        <taxon>Bacillati</taxon>
        <taxon>Actinomycetota</taxon>
        <taxon>Actinomycetes</taxon>
        <taxon>Catenulisporales</taxon>
        <taxon>Catenulisporaceae</taxon>
        <taxon>Catenulispora</taxon>
    </lineage>
</organism>
<feature type="region of interest" description="Disordered" evidence="1">
    <location>
        <begin position="85"/>
        <end position="107"/>
    </location>
</feature>
<protein>
    <submittedName>
        <fullName evidence="2">Uncharacterized protein</fullName>
    </submittedName>
</protein>
<proteinExistence type="predicted"/>
<feature type="region of interest" description="Disordered" evidence="1">
    <location>
        <begin position="1"/>
        <end position="49"/>
    </location>
</feature>
<name>A0ABP5FVK0_9ACTN</name>
<evidence type="ECO:0000313" key="2">
    <source>
        <dbReference type="EMBL" id="GAA2032598.1"/>
    </source>
</evidence>